<gene>
    <name evidence="2" type="ORF">A8L45_03120</name>
</gene>
<dbReference type="AlphaFoldDB" id="A0A1C3EQV6"/>
<dbReference type="EMBL" id="LYBM01000003">
    <property type="protein sequence ID" value="ODA35624.1"/>
    <property type="molecule type" value="Genomic_DNA"/>
</dbReference>
<dbReference type="OrthoDB" id="1821130at2"/>
<evidence type="ECO:0000313" key="2">
    <source>
        <dbReference type="EMBL" id="ODA35624.1"/>
    </source>
</evidence>
<accession>A0A1C3EQV6</accession>
<dbReference type="STRING" id="1080227.A8L45_03120"/>
<dbReference type="Pfam" id="PF00583">
    <property type="entry name" value="Acetyltransf_1"/>
    <property type="match status" value="1"/>
</dbReference>
<comment type="caution">
    <text evidence="2">The sequence shown here is derived from an EMBL/GenBank/DDBJ whole genome shotgun (WGS) entry which is preliminary data.</text>
</comment>
<dbReference type="InterPro" id="IPR000182">
    <property type="entry name" value="GNAT_dom"/>
</dbReference>
<feature type="domain" description="N-acetyltransferase" evidence="1">
    <location>
        <begin position="2"/>
        <end position="156"/>
    </location>
</feature>
<protein>
    <submittedName>
        <fullName evidence="2">Histone acetyltransferase</fullName>
    </submittedName>
</protein>
<evidence type="ECO:0000313" key="3">
    <source>
        <dbReference type="Proteomes" id="UP000094936"/>
    </source>
</evidence>
<keyword evidence="2" id="KW-0808">Transferase</keyword>
<dbReference type="SUPFAM" id="SSF55729">
    <property type="entry name" value="Acyl-CoA N-acyltransferases (Nat)"/>
    <property type="match status" value="1"/>
</dbReference>
<dbReference type="Proteomes" id="UP000094936">
    <property type="component" value="Unassembled WGS sequence"/>
</dbReference>
<sequence>MLTLRPINIDEHFDVCQSFRKDSYFCSFGTLEGFKASVKDYEQKIRQRLADPAWFYRHVWQNGEIIGQLEFKTHSFKSGYGYVHLIYLQPEYRGIGLASQLQDYISTHLLASYCKGAVLSVSRDNPRAVAHYIKSGWSYLQPNPKHRQTDFWCKAF</sequence>
<proteinExistence type="predicted"/>
<organism evidence="2 3">
    <name type="scientific">Veronia pacifica</name>
    <dbReference type="NCBI Taxonomy" id="1080227"/>
    <lineage>
        <taxon>Bacteria</taxon>
        <taxon>Pseudomonadati</taxon>
        <taxon>Pseudomonadota</taxon>
        <taxon>Gammaproteobacteria</taxon>
        <taxon>Vibrionales</taxon>
        <taxon>Vibrionaceae</taxon>
        <taxon>Veronia</taxon>
    </lineage>
</organism>
<dbReference type="InterPro" id="IPR016181">
    <property type="entry name" value="Acyl_CoA_acyltransferase"/>
</dbReference>
<dbReference type="Gene3D" id="3.40.630.30">
    <property type="match status" value="1"/>
</dbReference>
<reference evidence="2 3" key="1">
    <citation type="submission" date="2016-05" db="EMBL/GenBank/DDBJ databases">
        <title>Genomic Taxonomy of the Vibrionaceae.</title>
        <authorList>
            <person name="Gomez-Gil B."/>
            <person name="Enciso-Ibarra J."/>
        </authorList>
    </citation>
    <scope>NUCLEOTIDE SEQUENCE [LARGE SCALE GENOMIC DNA]</scope>
    <source>
        <strain evidence="2 3">CAIM 1920</strain>
    </source>
</reference>
<dbReference type="CDD" id="cd04301">
    <property type="entry name" value="NAT_SF"/>
    <property type="match status" value="1"/>
</dbReference>
<dbReference type="GO" id="GO:0016747">
    <property type="term" value="F:acyltransferase activity, transferring groups other than amino-acyl groups"/>
    <property type="evidence" value="ECO:0007669"/>
    <property type="project" value="InterPro"/>
</dbReference>
<keyword evidence="3" id="KW-1185">Reference proteome</keyword>
<dbReference type="RefSeq" id="WP_068899121.1">
    <property type="nucleotide sequence ID" value="NZ_JBHUIF010000020.1"/>
</dbReference>
<dbReference type="PROSITE" id="PS51186">
    <property type="entry name" value="GNAT"/>
    <property type="match status" value="1"/>
</dbReference>
<name>A0A1C3EQV6_9GAMM</name>
<evidence type="ECO:0000259" key="1">
    <source>
        <dbReference type="PROSITE" id="PS51186"/>
    </source>
</evidence>